<dbReference type="InterPro" id="IPR006450">
    <property type="entry name" value="Phage_HK97_gp6-like"/>
</dbReference>
<dbReference type="Gene3D" id="1.10.3230.30">
    <property type="entry name" value="Phage gp6-like head-tail connector protein"/>
    <property type="match status" value="1"/>
</dbReference>
<name>A0ABS8CPK7_9RHOB</name>
<gene>
    <name evidence="1" type="ORF">H0485_15075</name>
</gene>
<comment type="caution">
    <text evidence="1">The sequence shown here is derived from an EMBL/GenBank/DDBJ whole genome shotgun (WGS) entry which is preliminary data.</text>
</comment>
<evidence type="ECO:0000313" key="1">
    <source>
        <dbReference type="EMBL" id="MCB5411312.1"/>
    </source>
</evidence>
<organism evidence="1 2">
    <name type="scientific">Pseudogemmobacter faecipullorum</name>
    <dbReference type="NCBI Taxonomy" id="2755041"/>
    <lineage>
        <taxon>Bacteria</taxon>
        <taxon>Pseudomonadati</taxon>
        <taxon>Pseudomonadota</taxon>
        <taxon>Alphaproteobacteria</taxon>
        <taxon>Rhodobacterales</taxon>
        <taxon>Paracoccaceae</taxon>
        <taxon>Pseudogemmobacter</taxon>
    </lineage>
</organism>
<keyword evidence="2" id="KW-1185">Reference proteome</keyword>
<evidence type="ECO:0000313" key="2">
    <source>
        <dbReference type="Proteomes" id="UP001198571"/>
    </source>
</evidence>
<reference evidence="1 2" key="1">
    <citation type="submission" date="2020-07" db="EMBL/GenBank/DDBJ databases">
        <title>Pseudogemmobacter sp. nov., isolated from poultry manure in Taiwan.</title>
        <authorList>
            <person name="Lin S.-Y."/>
            <person name="Tang Y.-S."/>
            <person name="Young C.-C."/>
        </authorList>
    </citation>
    <scope>NUCLEOTIDE SEQUENCE [LARGE SCALE GENOMIC DNA]</scope>
    <source>
        <strain evidence="1 2">CC-YST710</strain>
    </source>
</reference>
<dbReference type="EMBL" id="JACDXX010000015">
    <property type="protein sequence ID" value="MCB5411312.1"/>
    <property type="molecule type" value="Genomic_DNA"/>
</dbReference>
<dbReference type="NCBIfam" id="TIGR01560">
    <property type="entry name" value="put_DNA_pack"/>
    <property type="match status" value="2"/>
</dbReference>
<protein>
    <submittedName>
        <fullName evidence="1">Phage gp6-like head-tail connector protein</fullName>
    </submittedName>
</protein>
<dbReference type="InterPro" id="IPR011738">
    <property type="entry name" value="Phage_CHP"/>
</dbReference>
<dbReference type="Proteomes" id="UP001198571">
    <property type="component" value="Unassembled WGS sequence"/>
</dbReference>
<proteinExistence type="predicted"/>
<accession>A0ABS8CPK7</accession>
<sequence length="174" mass="18689">MLIEQAGEPVGEVLSRNDAKAHCRASDFDDDDTLIEGYILAAAEYVQDVCQTILLRTPFKATGPRFNLGFTGFPRPELSSVSYVDDLGATITVDPSQYEICKGRLVVHGVTSITSATVEFTAGIGAGNVPAKLVQAARMMVAHWYANREASGEGLAPVPLGVRDMVALHRSFAF</sequence>
<dbReference type="NCBIfam" id="TIGR02215">
    <property type="entry name" value="phage_chp_gp8"/>
    <property type="match status" value="1"/>
</dbReference>
<dbReference type="CDD" id="cd08054">
    <property type="entry name" value="gp6"/>
    <property type="match status" value="1"/>
</dbReference>